<sequence length="118" mass="13633">MDHKEDSIIEDTENDKMPGDVIRPMAVKDIMRVETADDDKHDNVVTVVNQEEDADVDWKNKDLDRERNVGEEEKITFFINDFDKSEKQLLRNSTQLIDVYPGVPREGSIHIVIEIVGH</sequence>
<dbReference type="AlphaFoldDB" id="A0A9P6TUY2"/>
<proteinExistence type="predicted"/>
<comment type="caution">
    <text evidence="2">The sequence shown here is derived from an EMBL/GenBank/DDBJ whole genome shotgun (WGS) entry which is preliminary data.</text>
</comment>
<accession>A0A9P6TUY2</accession>
<dbReference type="EMBL" id="JAAAJA010001042">
    <property type="protein sequence ID" value="KAG0248280.1"/>
    <property type="molecule type" value="Genomic_DNA"/>
</dbReference>
<evidence type="ECO:0000313" key="3">
    <source>
        <dbReference type="Proteomes" id="UP000726737"/>
    </source>
</evidence>
<feature type="non-terminal residue" evidence="2">
    <location>
        <position position="118"/>
    </location>
</feature>
<keyword evidence="3" id="KW-1185">Reference proteome</keyword>
<dbReference type="Proteomes" id="UP000726737">
    <property type="component" value="Unassembled WGS sequence"/>
</dbReference>
<gene>
    <name evidence="2" type="ORF">BG011_000255</name>
</gene>
<reference evidence="2" key="1">
    <citation type="journal article" date="2020" name="Fungal Divers.">
        <title>Resolving the Mortierellaceae phylogeny through synthesis of multi-gene phylogenetics and phylogenomics.</title>
        <authorList>
            <person name="Vandepol N."/>
            <person name="Liber J."/>
            <person name="Desiro A."/>
            <person name="Na H."/>
            <person name="Kennedy M."/>
            <person name="Barry K."/>
            <person name="Grigoriev I.V."/>
            <person name="Miller A.N."/>
            <person name="O'Donnell K."/>
            <person name="Stajich J.E."/>
            <person name="Bonito G."/>
        </authorList>
    </citation>
    <scope>NUCLEOTIDE SEQUENCE</scope>
    <source>
        <strain evidence="2">KOD948</strain>
    </source>
</reference>
<evidence type="ECO:0000256" key="1">
    <source>
        <dbReference type="SAM" id="MobiDB-lite"/>
    </source>
</evidence>
<name>A0A9P6TUY2_9FUNG</name>
<feature type="region of interest" description="Disordered" evidence="1">
    <location>
        <begin position="1"/>
        <end position="20"/>
    </location>
</feature>
<evidence type="ECO:0000313" key="2">
    <source>
        <dbReference type="EMBL" id="KAG0248280.1"/>
    </source>
</evidence>
<protein>
    <submittedName>
        <fullName evidence="2">Uncharacterized protein</fullName>
    </submittedName>
</protein>
<organism evidence="2 3">
    <name type="scientific">Mortierella polycephala</name>
    <dbReference type="NCBI Taxonomy" id="41804"/>
    <lineage>
        <taxon>Eukaryota</taxon>
        <taxon>Fungi</taxon>
        <taxon>Fungi incertae sedis</taxon>
        <taxon>Mucoromycota</taxon>
        <taxon>Mortierellomycotina</taxon>
        <taxon>Mortierellomycetes</taxon>
        <taxon>Mortierellales</taxon>
        <taxon>Mortierellaceae</taxon>
        <taxon>Mortierella</taxon>
    </lineage>
</organism>